<accession>A0ABS5IWM6</accession>
<evidence type="ECO:0000256" key="5">
    <source>
        <dbReference type="ARBA" id="ARBA00023136"/>
    </source>
</evidence>
<evidence type="ECO:0000256" key="1">
    <source>
        <dbReference type="ARBA" id="ARBA00004651"/>
    </source>
</evidence>
<evidence type="ECO:0000259" key="8">
    <source>
        <dbReference type="Pfam" id="PF12704"/>
    </source>
</evidence>
<dbReference type="InterPro" id="IPR050250">
    <property type="entry name" value="Macrolide_Exporter_MacB"/>
</dbReference>
<evidence type="ECO:0000313" key="9">
    <source>
        <dbReference type="EMBL" id="MBS0027365.1"/>
    </source>
</evidence>
<comment type="caution">
    <text evidence="9">The sequence shown here is derived from an EMBL/GenBank/DDBJ whole genome shotgun (WGS) entry which is preliminary data.</text>
</comment>
<dbReference type="RefSeq" id="WP_211972462.1">
    <property type="nucleotide sequence ID" value="NZ_CBFHAM010000126.1"/>
</dbReference>
<keyword evidence="10" id="KW-1185">Reference proteome</keyword>
<evidence type="ECO:0000313" key="10">
    <source>
        <dbReference type="Proteomes" id="UP000676386"/>
    </source>
</evidence>
<feature type="transmembrane region" description="Helical" evidence="6">
    <location>
        <begin position="375"/>
        <end position="399"/>
    </location>
</feature>
<organism evidence="9 10">
    <name type="scientific">Chitinophaga hostae</name>
    <dbReference type="NCBI Taxonomy" id="2831022"/>
    <lineage>
        <taxon>Bacteria</taxon>
        <taxon>Pseudomonadati</taxon>
        <taxon>Bacteroidota</taxon>
        <taxon>Chitinophagia</taxon>
        <taxon>Chitinophagales</taxon>
        <taxon>Chitinophagaceae</taxon>
        <taxon>Chitinophaga</taxon>
    </lineage>
</organism>
<reference evidence="9 10" key="1">
    <citation type="submission" date="2021-04" db="EMBL/GenBank/DDBJ databases">
        <title>Chitinophaga sp. nov., isolated from the rhizosphere soil.</title>
        <authorList>
            <person name="He S."/>
        </authorList>
    </citation>
    <scope>NUCLEOTIDE SEQUENCE [LARGE SCALE GENOMIC DNA]</scope>
    <source>
        <strain evidence="9 10">2R12</strain>
    </source>
</reference>
<dbReference type="Proteomes" id="UP000676386">
    <property type="component" value="Unassembled WGS sequence"/>
</dbReference>
<dbReference type="InterPro" id="IPR025857">
    <property type="entry name" value="MacB_PCD"/>
</dbReference>
<dbReference type="Pfam" id="PF12704">
    <property type="entry name" value="MacB_PCD"/>
    <property type="match status" value="2"/>
</dbReference>
<feature type="domain" description="MacB-like periplasmic core" evidence="8">
    <location>
        <begin position="20"/>
        <end position="226"/>
    </location>
</feature>
<feature type="transmembrane region" description="Helical" evidence="6">
    <location>
        <begin position="21"/>
        <end position="41"/>
    </location>
</feature>
<feature type="transmembrane region" description="Helical" evidence="6">
    <location>
        <begin position="757"/>
        <end position="784"/>
    </location>
</feature>
<keyword evidence="2" id="KW-1003">Cell membrane</keyword>
<evidence type="ECO:0000256" key="6">
    <source>
        <dbReference type="SAM" id="Phobius"/>
    </source>
</evidence>
<evidence type="ECO:0000256" key="2">
    <source>
        <dbReference type="ARBA" id="ARBA00022475"/>
    </source>
</evidence>
<dbReference type="InterPro" id="IPR003838">
    <property type="entry name" value="ABC3_permease_C"/>
</dbReference>
<feature type="transmembrane region" description="Helical" evidence="6">
    <location>
        <begin position="277"/>
        <end position="298"/>
    </location>
</feature>
<feature type="transmembrane region" description="Helical" evidence="6">
    <location>
        <begin position="335"/>
        <end position="355"/>
    </location>
</feature>
<sequence length="798" mass="89010">MFRNHLLIAWRNLVRYKYYSLINIAGLAIGLAACWLLLLYVQRETSYDNFYSQGDRIYRVVNRTTGEGSDLNLAITAPPFAAALKKDYPEIAQTTRIDPEGGAALKYGKKKVEVGDMFFVDNTFFNIFDFPFVAGEATSALSQPNSLVVTRSLAEKLLGGAGDAVGKTVLTEDSTVYQVTAVMEDVPANSHFSFSALRLLPPHYNENGWQDFSVYTYLLLQPGAERKVLETKLPMFFERYLKSKMGNAGYKMELQPVADIHLHSHLDFEMSANGNILYIYIFLCIGALTLLIACINYMNLATARSSARVKEVGVRKSMGSHREDIARMFLTESMLLTFFSALLAMVLVMASLPWFNAFTNSHVSIWQFGVAKTLGVITLLSVLTGLLAGIYPAVFMSGFRIVNALKGKLGMGNHAGFRKGLVTFQFIVAIVLTASTMVAYDQLQFVMKKNLGFNKDQVLTFHIPDQQMRTRMPALKEQLLRNPQIQQASAASNAIGKNDIGGHGFFFEGKNGMATSTYMSQSYMVDADYLKTMGITLLSGRNFSDTGAADAHHSVLVNETLVKALNWDQPIGKRVQWIKNVNTSDREERIVVGVIKDFHIYSLQHKIAPLVLEMPSQARDEDNVYVKVSKTNIPATVAYIEKVFKSFDPDHNFGYSFLDQNFAKQYAGEQKQEAIFMMFAMLALFIACLGLFGLAAFTAVQRTKEIGVRKTLGASTSSIVRMLSRDFMKLLLIAAAVAFPLTWWIMDRWLNHFAYHIGISIWVFVLTGGAIVVIALMTVSFHAFKAAMANPVRSLRAE</sequence>
<dbReference type="EMBL" id="JAGTXB010000003">
    <property type="protein sequence ID" value="MBS0027365.1"/>
    <property type="molecule type" value="Genomic_DNA"/>
</dbReference>
<protein>
    <submittedName>
        <fullName evidence="9">ABC transporter permease</fullName>
    </submittedName>
</protein>
<feature type="domain" description="MacB-like periplasmic core" evidence="8">
    <location>
        <begin position="427"/>
        <end position="641"/>
    </location>
</feature>
<evidence type="ECO:0000256" key="4">
    <source>
        <dbReference type="ARBA" id="ARBA00022989"/>
    </source>
</evidence>
<dbReference type="Pfam" id="PF02687">
    <property type="entry name" value="FtsX"/>
    <property type="match status" value="2"/>
</dbReference>
<comment type="subcellular location">
    <subcellularLocation>
        <location evidence="1">Cell membrane</location>
        <topology evidence="1">Multi-pass membrane protein</topology>
    </subcellularLocation>
</comment>
<dbReference type="PANTHER" id="PTHR30572">
    <property type="entry name" value="MEMBRANE COMPONENT OF TRANSPORTER-RELATED"/>
    <property type="match status" value="1"/>
</dbReference>
<feature type="transmembrane region" description="Helical" evidence="6">
    <location>
        <begin position="674"/>
        <end position="700"/>
    </location>
</feature>
<proteinExistence type="predicted"/>
<feature type="transmembrane region" description="Helical" evidence="6">
    <location>
        <begin position="420"/>
        <end position="440"/>
    </location>
</feature>
<feature type="domain" description="ABC3 transporter permease C-terminal" evidence="7">
    <location>
        <begin position="677"/>
        <end position="787"/>
    </location>
</feature>
<evidence type="ECO:0000259" key="7">
    <source>
        <dbReference type="Pfam" id="PF02687"/>
    </source>
</evidence>
<gene>
    <name evidence="9" type="ORF">KE626_08605</name>
</gene>
<dbReference type="PANTHER" id="PTHR30572:SF18">
    <property type="entry name" value="ABC-TYPE MACROLIDE FAMILY EXPORT SYSTEM PERMEASE COMPONENT 2"/>
    <property type="match status" value="1"/>
</dbReference>
<keyword evidence="5 6" id="KW-0472">Membrane</keyword>
<feature type="domain" description="ABC3 transporter permease C-terminal" evidence="7">
    <location>
        <begin position="284"/>
        <end position="396"/>
    </location>
</feature>
<keyword evidence="4 6" id="KW-1133">Transmembrane helix</keyword>
<dbReference type="PROSITE" id="PS51257">
    <property type="entry name" value="PROKAR_LIPOPROTEIN"/>
    <property type="match status" value="1"/>
</dbReference>
<evidence type="ECO:0000256" key="3">
    <source>
        <dbReference type="ARBA" id="ARBA00022692"/>
    </source>
</evidence>
<feature type="transmembrane region" description="Helical" evidence="6">
    <location>
        <begin position="727"/>
        <end position="745"/>
    </location>
</feature>
<keyword evidence="3 6" id="KW-0812">Transmembrane</keyword>
<name>A0ABS5IWM6_9BACT</name>